<evidence type="ECO:0000256" key="4">
    <source>
        <dbReference type="ARBA" id="ARBA00023136"/>
    </source>
</evidence>
<dbReference type="Proteomes" id="UP000466794">
    <property type="component" value="Unassembled WGS sequence"/>
</dbReference>
<evidence type="ECO:0000313" key="7">
    <source>
        <dbReference type="EMBL" id="MVU77224.1"/>
    </source>
</evidence>
<comment type="caution">
    <text evidence="7">The sequence shown here is derived from an EMBL/GenBank/DDBJ whole genome shotgun (WGS) entry which is preliminary data.</text>
</comment>
<evidence type="ECO:0000256" key="2">
    <source>
        <dbReference type="ARBA" id="ARBA00022692"/>
    </source>
</evidence>
<dbReference type="RefSeq" id="WP_157386600.1">
    <property type="nucleotide sequence ID" value="NZ_WRPP01000001.1"/>
</dbReference>
<dbReference type="Pfam" id="PF02656">
    <property type="entry name" value="DUF202"/>
    <property type="match status" value="1"/>
</dbReference>
<keyword evidence="2 5" id="KW-0812">Transmembrane</keyword>
<dbReference type="EMBL" id="WRPP01000001">
    <property type="protein sequence ID" value="MVU77224.1"/>
    <property type="molecule type" value="Genomic_DNA"/>
</dbReference>
<keyword evidence="3 5" id="KW-1133">Transmembrane helix</keyword>
<dbReference type="AlphaFoldDB" id="A0A7K1USB3"/>
<accession>A0A7K1USB3</accession>
<dbReference type="InterPro" id="IPR003807">
    <property type="entry name" value="DUF202"/>
</dbReference>
<feature type="transmembrane region" description="Helical" evidence="5">
    <location>
        <begin position="38"/>
        <end position="58"/>
    </location>
</feature>
<protein>
    <submittedName>
        <fullName evidence="7">DUF202 domain-containing protein</fullName>
    </submittedName>
</protein>
<keyword evidence="4 5" id="KW-0472">Membrane</keyword>
<keyword evidence="8" id="KW-1185">Reference proteome</keyword>
<organism evidence="7 8">
    <name type="scientific">Nocardia terrae</name>
    <dbReference type="NCBI Taxonomy" id="2675851"/>
    <lineage>
        <taxon>Bacteria</taxon>
        <taxon>Bacillati</taxon>
        <taxon>Actinomycetota</taxon>
        <taxon>Actinomycetes</taxon>
        <taxon>Mycobacteriales</taxon>
        <taxon>Nocardiaceae</taxon>
        <taxon>Nocardia</taxon>
    </lineage>
</organism>
<evidence type="ECO:0000256" key="5">
    <source>
        <dbReference type="SAM" id="Phobius"/>
    </source>
</evidence>
<dbReference type="GO" id="GO:0012505">
    <property type="term" value="C:endomembrane system"/>
    <property type="evidence" value="ECO:0007669"/>
    <property type="project" value="UniProtKB-SubCell"/>
</dbReference>
<feature type="transmembrane region" description="Helical" evidence="5">
    <location>
        <begin position="78"/>
        <end position="97"/>
    </location>
</feature>
<comment type="subcellular location">
    <subcellularLocation>
        <location evidence="1">Endomembrane system</location>
        <topology evidence="1">Multi-pass membrane protein</topology>
    </subcellularLocation>
</comment>
<gene>
    <name evidence="7" type="ORF">GPX89_08180</name>
</gene>
<feature type="domain" description="DUF202" evidence="6">
    <location>
        <begin position="4"/>
        <end position="62"/>
    </location>
</feature>
<evidence type="ECO:0000313" key="8">
    <source>
        <dbReference type="Proteomes" id="UP000466794"/>
    </source>
</evidence>
<reference evidence="7 8" key="1">
    <citation type="submission" date="2019-12" db="EMBL/GenBank/DDBJ databases">
        <title>Nocardia sp. nov. ET3-3 isolated from soil.</title>
        <authorList>
            <person name="Kanchanasin P."/>
            <person name="Tanasupawat S."/>
            <person name="Yuki M."/>
            <person name="Kudo T."/>
        </authorList>
    </citation>
    <scope>NUCLEOTIDE SEQUENCE [LARGE SCALE GENOMIC DNA]</scope>
    <source>
        <strain evidence="7 8">ET3-3</strain>
    </source>
</reference>
<evidence type="ECO:0000259" key="6">
    <source>
        <dbReference type="Pfam" id="PF02656"/>
    </source>
</evidence>
<proteinExistence type="predicted"/>
<sequence length="103" mass="10578">MTAPTFAVERTALAWRRTAVACMGTAALFLNHAVSNGWRGASAAPVVAALTLTALAFIAMRRNQILLHGQIRDSALPIAAVTLMVVGVALVAAAIGLTDPVAV</sequence>
<name>A0A7K1USB3_9NOCA</name>
<evidence type="ECO:0000256" key="3">
    <source>
        <dbReference type="ARBA" id="ARBA00022989"/>
    </source>
</evidence>
<evidence type="ECO:0000256" key="1">
    <source>
        <dbReference type="ARBA" id="ARBA00004127"/>
    </source>
</evidence>